<accession>A0A7U4QJV6</accession>
<feature type="transmembrane region" description="Helical" evidence="1">
    <location>
        <begin position="20"/>
        <end position="39"/>
    </location>
</feature>
<organism evidence="2 3">
    <name type="scientific">Desulfofervidus auxilii</name>
    <dbReference type="NCBI Taxonomy" id="1621989"/>
    <lineage>
        <taxon>Bacteria</taxon>
        <taxon>Pseudomonadati</taxon>
        <taxon>Thermodesulfobacteriota</taxon>
        <taxon>Candidatus Desulfofervidia</taxon>
        <taxon>Candidatus Desulfofervidales</taxon>
        <taxon>Candidatus Desulfofervidaceae</taxon>
        <taxon>Candidatus Desulfofervidus</taxon>
    </lineage>
</organism>
<keyword evidence="3" id="KW-1185">Reference proteome</keyword>
<dbReference type="KEGG" id="daw:HS1_000884"/>
<sequence>MKLIKKAYLVCLSYRQRPPLIVFFYDIVSLVYITIYLFFDIFGPFAKNSFRQIKYLYSTFINTYVFHRQNRPIGRLSRWPEDKVALGVYEEVILGCGLTSPILTQDKLEEKIESTWREVEDFRRSIQSVSRSSENAF</sequence>
<reference evidence="2 3" key="1">
    <citation type="submission" date="2015-10" db="EMBL/GenBank/DDBJ databases">
        <title>Candidatus Desulfofervidus auxilii, a hydrogenotrophic sulfate-reducing bacterium involved in the thermophilic anaerobic oxidation of methane.</title>
        <authorList>
            <person name="Krukenberg V."/>
            <person name="Richter M."/>
            <person name="Wegener G."/>
        </authorList>
    </citation>
    <scope>NUCLEOTIDE SEQUENCE [LARGE SCALE GENOMIC DNA]</scope>
    <source>
        <strain evidence="2 3">HS1</strain>
    </source>
</reference>
<keyword evidence="1" id="KW-1133">Transmembrane helix</keyword>
<proteinExistence type="predicted"/>
<evidence type="ECO:0000313" key="3">
    <source>
        <dbReference type="Proteomes" id="UP000070560"/>
    </source>
</evidence>
<keyword evidence="1" id="KW-0812">Transmembrane</keyword>
<dbReference type="Proteomes" id="UP000070560">
    <property type="component" value="Chromosome"/>
</dbReference>
<gene>
    <name evidence="2" type="ORF">HS1_000884</name>
</gene>
<dbReference type="AlphaFoldDB" id="A0A7U4QJV6"/>
<evidence type="ECO:0000313" key="2">
    <source>
        <dbReference type="EMBL" id="AMM40688.1"/>
    </source>
</evidence>
<dbReference type="EMBL" id="CP013015">
    <property type="protein sequence ID" value="AMM40688.1"/>
    <property type="molecule type" value="Genomic_DNA"/>
</dbReference>
<keyword evidence="1" id="KW-0472">Membrane</keyword>
<name>A0A7U4QJV6_DESA2</name>
<protein>
    <submittedName>
        <fullName evidence="2">Uncharacterized protein</fullName>
    </submittedName>
</protein>
<evidence type="ECO:0000256" key="1">
    <source>
        <dbReference type="SAM" id="Phobius"/>
    </source>
</evidence>
<dbReference type="RefSeq" id="WP_066061502.1">
    <property type="nucleotide sequence ID" value="NZ_CP013015.1"/>
</dbReference>